<dbReference type="Proteomes" id="UP000076404">
    <property type="component" value="Chromosome"/>
</dbReference>
<keyword evidence="2" id="KW-1185">Reference proteome</keyword>
<evidence type="ECO:0000313" key="2">
    <source>
        <dbReference type="Proteomes" id="UP000076404"/>
    </source>
</evidence>
<dbReference type="eggNOG" id="ENOG5033UD9">
    <property type="taxonomic scope" value="Bacteria"/>
</dbReference>
<accession>A0A143BKF6</accession>
<name>A0A143BKF6_9BACT</name>
<gene>
    <name evidence="1" type="ORF">GEMMAAP_13465</name>
</gene>
<organism evidence="1 2">
    <name type="scientific">Gemmatimonas phototrophica</name>
    <dbReference type="NCBI Taxonomy" id="1379270"/>
    <lineage>
        <taxon>Bacteria</taxon>
        <taxon>Pseudomonadati</taxon>
        <taxon>Gemmatimonadota</taxon>
        <taxon>Gemmatimonadia</taxon>
        <taxon>Gemmatimonadales</taxon>
        <taxon>Gemmatimonadaceae</taxon>
        <taxon>Gemmatimonas</taxon>
    </lineage>
</organism>
<dbReference type="AlphaFoldDB" id="A0A143BKF6"/>
<dbReference type="EMBL" id="CP011454">
    <property type="protein sequence ID" value="AMW05546.1"/>
    <property type="molecule type" value="Genomic_DNA"/>
</dbReference>
<dbReference type="STRING" id="1379270.GEMMAAP_13465"/>
<dbReference type="KEGG" id="gph:GEMMAAP_13465"/>
<proteinExistence type="predicted"/>
<reference evidence="1 2" key="2">
    <citation type="journal article" date="2016" name="Environ. Microbiol. Rep.">
        <title>Metagenomic evidence for the presence of phototrophic Gemmatimonadetes bacteria in diverse environments.</title>
        <authorList>
            <person name="Zeng Y."/>
            <person name="Baumbach J."/>
            <person name="Barbosa E.G."/>
            <person name="Azevedo V."/>
            <person name="Zhang C."/>
            <person name="Koblizek M."/>
        </authorList>
    </citation>
    <scope>NUCLEOTIDE SEQUENCE [LARGE SCALE GENOMIC DNA]</scope>
    <source>
        <strain evidence="1 2">AP64</strain>
    </source>
</reference>
<protein>
    <submittedName>
        <fullName evidence="1">Uncharacterized protein</fullName>
    </submittedName>
</protein>
<dbReference type="RefSeq" id="WP_026848759.1">
    <property type="nucleotide sequence ID" value="NZ_CP011454.1"/>
</dbReference>
<dbReference type="OrthoDB" id="8304358at2"/>
<evidence type="ECO:0000313" key="1">
    <source>
        <dbReference type="EMBL" id="AMW05546.1"/>
    </source>
</evidence>
<sequence>MPDQYYENIRAQIKAAAGSGASKSDVLWAVADGVATVIDGATGTGFAGAANSAVQGVYSAASSQNSGVIPNPWMVWNGHDDAESPTTKAYLKHRGRMQLGGAAVSAAGALAAAGTVADVGALLSHGNATGSTVAHLLKFKAIAKGYKQSETISGWIDVLMKMKALKGAVRGGQFAAAVAAPIPWGGATAVSITAGVLAAGAKLGIKLKFSNLCAMTAMDLHWRCYQETALLGGIRGMSAGTGPANRILQELFIRRGMTRVFGQHNLPGLVKEPGGWLAINDKLLLI</sequence>
<reference evidence="1 2" key="1">
    <citation type="journal article" date="2014" name="Proc. Natl. Acad. Sci. U.S.A.">
        <title>Functional type 2 photosynthetic reaction centers found in the rare bacterial phylum Gemmatimonadetes.</title>
        <authorList>
            <person name="Zeng Y."/>
            <person name="Feng F."/>
            <person name="Medova H."/>
            <person name="Dean J."/>
            <person name="Koblizek M."/>
        </authorList>
    </citation>
    <scope>NUCLEOTIDE SEQUENCE [LARGE SCALE GENOMIC DNA]</scope>
    <source>
        <strain evidence="1 2">AP64</strain>
    </source>
</reference>